<evidence type="ECO:0000313" key="4">
    <source>
        <dbReference type="EMBL" id="SKB40359.1"/>
    </source>
</evidence>
<dbReference type="Gene3D" id="3.55.50.30">
    <property type="match status" value="1"/>
</dbReference>
<organism evidence="4 5">
    <name type="scientific">Sphingobacterium nematocida</name>
    <dbReference type="NCBI Taxonomy" id="1513896"/>
    <lineage>
        <taxon>Bacteria</taxon>
        <taxon>Pseudomonadati</taxon>
        <taxon>Bacteroidota</taxon>
        <taxon>Sphingobacteriia</taxon>
        <taxon>Sphingobacteriales</taxon>
        <taxon>Sphingobacteriaceae</taxon>
        <taxon>Sphingobacterium</taxon>
    </lineage>
</organism>
<keyword evidence="1" id="KW-0812">Transmembrane</keyword>
<dbReference type="GO" id="GO:0016989">
    <property type="term" value="F:sigma factor antagonist activity"/>
    <property type="evidence" value="ECO:0007669"/>
    <property type="project" value="TreeGrafter"/>
</dbReference>
<evidence type="ECO:0000256" key="1">
    <source>
        <dbReference type="SAM" id="Phobius"/>
    </source>
</evidence>
<dbReference type="RefSeq" id="WP_079640671.1">
    <property type="nucleotide sequence ID" value="NZ_FUZF01000001.1"/>
</dbReference>
<dbReference type="Gene3D" id="2.60.120.1440">
    <property type="match status" value="1"/>
</dbReference>
<dbReference type="STRING" id="1513896.SAMN05660841_00321"/>
<evidence type="ECO:0000313" key="5">
    <source>
        <dbReference type="Proteomes" id="UP000190150"/>
    </source>
</evidence>
<keyword evidence="5" id="KW-1185">Reference proteome</keyword>
<evidence type="ECO:0000259" key="3">
    <source>
        <dbReference type="Pfam" id="PF16344"/>
    </source>
</evidence>
<evidence type="ECO:0000259" key="2">
    <source>
        <dbReference type="Pfam" id="PF04773"/>
    </source>
</evidence>
<gene>
    <name evidence="4" type="ORF">SAMN05660841_00321</name>
</gene>
<feature type="domain" description="FecR protein" evidence="2">
    <location>
        <begin position="178"/>
        <end position="271"/>
    </location>
</feature>
<dbReference type="PANTHER" id="PTHR30273:SF2">
    <property type="entry name" value="PROTEIN FECR"/>
    <property type="match status" value="1"/>
</dbReference>
<protein>
    <submittedName>
        <fullName evidence="4">FecR family protein</fullName>
    </submittedName>
</protein>
<dbReference type="Proteomes" id="UP000190150">
    <property type="component" value="Unassembled WGS sequence"/>
</dbReference>
<dbReference type="OrthoDB" id="695923at2"/>
<proteinExistence type="predicted"/>
<dbReference type="EMBL" id="FUZF01000001">
    <property type="protein sequence ID" value="SKB40359.1"/>
    <property type="molecule type" value="Genomic_DNA"/>
</dbReference>
<dbReference type="InterPro" id="IPR006860">
    <property type="entry name" value="FecR"/>
</dbReference>
<dbReference type="Pfam" id="PF16344">
    <property type="entry name" value="FecR_C"/>
    <property type="match status" value="1"/>
</dbReference>
<name>A0A1T5AZV5_9SPHI</name>
<reference evidence="5" key="1">
    <citation type="submission" date="2017-02" db="EMBL/GenBank/DDBJ databases">
        <authorList>
            <person name="Varghese N."/>
            <person name="Submissions S."/>
        </authorList>
    </citation>
    <scope>NUCLEOTIDE SEQUENCE [LARGE SCALE GENOMIC DNA]</scope>
    <source>
        <strain evidence="5">DSM 24091</strain>
    </source>
</reference>
<dbReference type="Pfam" id="PF04773">
    <property type="entry name" value="FecR"/>
    <property type="match status" value="1"/>
</dbReference>
<dbReference type="PIRSF" id="PIRSF018266">
    <property type="entry name" value="FecR"/>
    <property type="match status" value="1"/>
</dbReference>
<feature type="transmembrane region" description="Helical" evidence="1">
    <location>
        <begin position="87"/>
        <end position="107"/>
    </location>
</feature>
<feature type="domain" description="Protein FecR C-terminal" evidence="3">
    <location>
        <begin position="316"/>
        <end position="384"/>
    </location>
</feature>
<dbReference type="AlphaFoldDB" id="A0A1T5AZV5"/>
<keyword evidence="1" id="KW-0472">Membrane</keyword>
<dbReference type="InterPro" id="IPR032508">
    <property type="entry name" value="FecR_C"/>
</dbReference>
<keyword evidence="1" id="KW-1133">Transmembrane helix</keyword>
<dbReference type="InterPro" id="IPR012373">
    <property type="entry name" value="Ferrdict_sens_TM"/>
</dbReference>
<sequence length="386" mass="43787">MHTENKRLTTLFTQYIDNTLNEEEYREFTSYLDNPLFQDQLGQLISHTYENPTTLSQMTPPQREAIVQRITQADTSRSVSIFRTRKIWTVAAAILFILGLGYIFFPYQNTTHTVDMMALDTVISPGRSGGRLVYADGTTLNLDESKAGLQITDQSVRYADGTPLNAGTSKSKAIEAMVSTDYGQTYRIALPDGSQVWLNAGSQLHFRTDLHEAPIRRVKLIGEGYFKVSKDLQRPFVVEADNQKIEVLGTEFNISNYPQEHTATTLLGGSIKLSLRSSDGRVSRILKPNEQATDQGQQLLVQTVDARTSISWMNGDFNFNDETVQQIMNKVARWYNVEIIYQPGFKDQKLMGTISKFENIDKVLKMLEYTGTVKFKIEGRRIFVMN</sequence>
<dbReference type="PANTHER" id="PTHR30273">
    <property type="entry name" value="PERIPLASMIC SIGNAL SENSOR AND SIGMA FACTOR ACTIVATOR FECR-RELATED"/>
    <property type="match status" value="1"/>
</dbReference>
<accession>A0A1T5AZV5</accession>